<organism evidence="2 3">
    <name type="scientific">Solanum verrucosum</name>
    <dbReference type="NCBI Taxonomy" id="315347"/>
    <lineage>
        <taxon>Eukaryota</taxon>
        <taxon>Viridiplantae</taxon>
        <taxon>Streptophyta</taxon>
        <taxon>Embryophyta</taxon>
        <taxon>Tracheophyta</taxon>
        <taxon>Spermatophyta</taxon>
        <taxon>Magnoliopsida</taxon>
        <taxon>eudicotyledons</taxon>
        <taxon>Gunneridae</taxon>
        <taxon>Pentapetalae</taxon>
        <taxon>asterids</taxon>
        <taxon>lamiids</taxon>
        <taxon>Solanales</taxon>
        <taxon>Solanaceae</taxon>
        <taxon>Solanoideae</taxon>
        <taxon>Solaneae</taxon>
        <taxon>Solanum</taxon>
    </lineage>
</organism>
<dbReference type="Gene3D" id="3.30.70.270">
    <property type="match status" value="1"/>
</dbReference>
<dbReference type="SUPFAM" id="SSF56672">
    <property type="entry name" value="DNA/RNA polymerases"/>
    <property type="match status" value="1"/>
</dbReference>
<accession>A0AAF0UX52</accession>
<reference evidence="2" key="1">
    <citation type="submission" date="2023-08" db="EMBL/GenBank/DDBJ databases">
        <title>A de novo genome assembly of Solanum verrucosum Schlechtendal, a Mexican diploid species geographically isolated from the other diploid A-genome species in potato relatives.</title>
        <authorList>
            <person name="Hosaka K."/>
        </authorList>
    </citation>
    <scope>NUCLEOTIDE SEQUENCE</scope>
    <source>
        <tissue evidence="2">Young leaves</tissue>
    </source>
</reference>
<evidence type="ECO:0000259" key="1">
    <source>
        <dbReference type="Pfam" id="PF17919"/>
    </source>
</evidence>
<dbReference type="PANTHER" id="PTHR24559:SF437">
    <property type="entry name" value="RNA-DIRECTED DNA POLYMERASE HOMOLOG"/>
    <property type="match status" value="1"/>
</dbReference>
<evidence type="ECO:0000313" key="3">
    <source>
        <dbReference type="Proteomes" id="UP001234989"/>
    </source>
</evidence>
<sequence length="119" mass="13617">MNSVFKQYIDMLVIVFIDDILIYSWSEDGHVDHLRIVLQILKDRELYANDRLTSHLILTLPEGLDGLVICCDALWIGLGCVLIQHLKVITYASSQLKVHENNYLTHDLELAAVVFPLKI</sequence>
<dbReference type="InterPro" id="IPR043128">
    <property type="entry name" value="Rev_trsase/Diguanyl_cyclase"/>
</dbReference>
<proteinExistence type="predicted"/>
<gene>
    <name evidence="2" type="ORF">MTR67_047800</name>
</gene>
<keyword evidence="3" id="KW-1185">Reference proteome</keyword>
<dbReference type="InterPro" id="IPR043502">
    <property type="entry name" value="DNA/RNA_pol_sf"/>
</dbReference>
<dbReference type="Proteomes" id="UP001234989">
    <property type="component" value="Chromosome 11"/>
</dbReference>
<name>A0AAF0UX52_SOLVR</name>
<dbReference type="InterPro" id="IPR041577">
    <property type="entry name" value="RT_RNaseH_2"/>
</dbReference>
<dbReference type="EMBL" id="CP133622">
    <property type="protein sequence ID" value="WMV54415.1"/>
    <property type="molecule type" value="Genomic_DNA"/>
</dbReference>
<dbReference type="AlphaFoldDB" id="A0AAF0UX52"/>
<dbReference type="Pfam" id="PF17919">
    <property type="entry name" value="RT_RNaseH_2"/>
    <property type="match status" value="1"/>
</dbReference>
<feature type="domain" description="Reverse transcriptase/retrotransposon-derived protein RNase H-like" evidence="1">
    <location>
        <begin position="49"/>
        <end position="117"/>
    </location>
</feature>
<dbReference type="PANTHER" id="PTHR24559">
    <property type="entry name" value="TRANSPOSON TY3-I GAG-POL POLYPROTEIN"/>
    <property type="match status" value="1"/>
</dbReference>
<protein>
    <recommendedName>
        <fullName evidence="1">Reverse transcriptase/retrotransposon-derived protein RNase H-like domain-containing protein</fullName>
    </recommendedName>
</protein>
<evidence type="ECO:0000313" key="2">
    <source>
        <dbReference type="EMBL" id="WMV54415.1"/>
    </source>
</evidence>
<dbReference type="InterPro" id="IPR053134">
    <property type="entry name" value="RNA-dir_DNA_polymerase"/>
</dbReference>